<gene>
    <name evidence="2" type="ORF">Sradi_4928300</name>
</gene>
<dbReference type="GO" id="GO:0004523">
    <property type="term" value="F:RNA-DNA hybrid ribonuclease activity"/>
    <property type="evidence" value="ECO:0007669"/>
    <property type="project" value="InterPro"/>
</dbReference>
<dbReference type="EMBL" id="JACGWJ010000022">
    <property type="protein sequence ID" value="KAL0329416.1"/>
    <property type="molecule type" value="Genomic_DNA"/>
</dbReference>
<dbReference type="AlphaFoldDB" id="A0AAW2ME67"/>
<reference evidence="2" key="1">
    <citation type="submission" date="2020-06" db="EMBL/GenBank/DDBJ databases">
        <authorList>
            <person name="Li T."/>
            <person name="Hu X."/>
            <person name="Zhang T."/>
            <person name="Song X."/>
            <person name="Zhang H."/>
            <person name="Dai N."/>
            <person name="Sheng W."/>
            <person name="Hou X."/>
            <person name="Wei L."/>
        </authorList>
    </citation>
    <scope>NUCLEOTIDE SEQUENCE</scope>
    <source>
        <strain evidence="2">G02</strain>
        <tissue evidence="2">Leaf</tissue>
    </source>
</reference>
<accession>A0AAW2ME67</accession>
<feature type="domain" description="RNase H type-1" evidence="1">
    <location>
        <begin position="21"/>
        <end position="68"/>
    </location>
</feature>
<dbReference type="Pfam" id="PF13456">
    <property type="entry name" value="RVT_3"/>
    <property type="match status" value="1"/>
</dbReference>
<dbReference type="PANTHER" id="PTHR48475">
    <property type="entry name" value="RIBONUCLEASE H"/>
    <property type="match status" value="1"/>
</dbReference>
<organism evidence="2">
    <name type="scientific">Sesamum radiatum</name>
    <name type="common">Black benniseed</name>
    <dbReference type="NCBI Taxonomy" id="300843"/>
    <lineage>
        <taxon>Eukaryota</taxon>
        <taxon>Viridiplantae</taxon>
        <taxon>Streptophyta</taxon>
        <taxon>Embryophyta</taxon>
        <taxon>Tracheophyta</taxon>
        <taxon>Spermatophyta</taxon>
        <taxon>Magnoliopsida</taxon>
        <taxon>eudicotyledons</taxon>
        <taxon>Gunneridae</taxon>
        <taxon>Pentapetalae</taxon>
        <taxon>asterids</taxon>
        <taxon>lamiids</taxon>
        <taxon>Lamiales</taxon>
        <taxon>Pedaliaceae</taxon>
        <taxon>Sesamum</taxon>
    </lineage>
</organism>
<name>A0AAW2ME67_SESRA</name>
<dbReference type="Gene3D" id="3.30.420.10">
    <property type="entry name" value="Ribonuclease H-like superfamily/Ribonuclease H"/>
    <property type="match status" value="1"/>
</dbReference>
<dbReference type="PANTHER" id="PTHR48475:SF1">
    <property type="entry name" value="RNASE H TYPE-1 DOMAIN-CONTAINING PROTEIN"/>
    <property type="match status" value="1"/>
</dbReference>
<reference evidence="2" key="2">
    <citation type="journal article" date="2024" name="Plant">
        <title>Genomic evolution and insights into agronomic trait innovations of Sesamum species.</title>
        <authorList>
            <person name="Miao H."/>
            <person name="Wang L."/>
            <person name="Qu L."/>
            <person name="Liu H."/>
            <person name="Sun Y."/>
            <person name="Le M."/>
            <person name="Wang Q."/>
            <person name="Wei S."/>
            <person name="Zheng Y."/>
            <person name="Lin W."/>
            <person name="Duan Y."/>
            <person name="Cao H."/>
            <person name="Xiong S."/>
            <person name="Wang X."/>
            <person name="Wei L."/>
            <person name="Li C."/>
            <person name="Ma Q."/>
            <person name="Ju M."/>
            <person name="Zhao R."/>
            <person name="Li G."/>
            <person name="Mu C."/>
            <person name="Tian Q."/>
            <person name="Mei H."/>
            <person name="Zhang T."/>
            <person name="Gao T."/>
            <person name="Zhang H."/>
        </authorList>
    </citation>
    <scope>NUCLEOTIDE SEQUENCE</scope>
    <source>
        <strain evidence="2">G02</strain>
    </source>
</reference>
<dbReference type="SUPFAM" id="SSF53098">
    <property type="entry name" value="Ribonuclease H-like"/>
    <property type="match status" value="1"/>
</dbReference>
<proteinExistence type="predicted"/>
<dbReference type="InterPro" id="IPR036397">
    <property type="entry name" value="RNaseH_sf"/>
</dbReference>
<comment type="caution">
    <text evidence="2">The sequence shown here is derived from an EMBL/GenBank/DDBJ whole genome shotgun (WGS) entry which is preliminary data.</text>
</comment>
<dbReference type="InterPro" id="IPR002156">
    <property type="entry name" value="RNaseH_domain"/>
</dbReference>
<sequence>MWSRNHPHPSEGDDLEFLVKFDFKASNNEAKYEVLIFGLRIAWDAGVLHLTAYSDSPLVVRQVREHMKLRKPP</sequence>
<dbReference type="GO" id="GO:0003676">
    <property type="term" value="F:nucleic acid binding"/>
    <property type="evidence" value="ECO:0007669"/>
    <property type="project" value="InterPro"/>
</dbReference>
<dbReference type="InterPro" id="IPR012337">
    <property type="entry name" value="RNaseH-like_sf"/>
</dbReference>
<evidence type="ECO:0000259" key="1">
    <source>
        <dbReference type="Pfam" id="PF13456"/>
    </source>
</evidence>
<protein>
    <recommendedName>
        <fullName evidence="1">RNase H type-1 domain-containing protein</fullName>
    </recommendedName>
</protein>
<evidence type="ECO:0000313" key="2">
    <source>
        <dbReference type="EMBL" id="KAL0329416.1"/>
    </source>
</evidence>